<organism evidence="2 3">
    <name type="scientific">Gossypium raimondii</name>
    <name type="common">Peruvian cotton</name>
    <name type="synonym">Gossypium klotzschianum subsp. raimondii</name>
    <dbReference type="NCBI Taxonomy" id="29730"/>
    <lineage>
        <taxon>Eukaryota</taxon>
        <taxon>Viridiplantae</taxon>
        <taxon>Streptophyta</taxon>
        <taxon>Embryophyta</taxon>
        <taxon>Tracheophyta</taxon>
        <taxon>Spermatophyta</taxon>
        <taxon>Magnoliopsida</taxon>
        <taxon>eudicotyledons</taxon>
        <taxon>Gunneridae</taxon>
        <taxon>Pentapetalae</taxon>
        <taxon>rosids</taxon>
        <taxon>malvids</taxon>
        <taxon>Malvales</taxon>
        <taxon>Malvaceae</taxon>
        <taxon>Malvoideae</taxon>
        <taxon>Gossypium</taxon>
    </lineage>
</organism>
<protein>
    <submittedName>
        <fullName evidence="2">Uncharacterized protein</fullName>
    </submittedName>
</protein>
<comment type="caution">
    <text evidence="2">The sequence shown here is derived from an EMBL/GenBank/DDBJ whole genome shotgun (WGS) entry which is preliminary data.</text>
</comment>
<gene>
    <name evidence="2" type="ORF">Gorai_012199</name>
</gene>
<reference evidence="2 3" key="1">
    <citation type="journal article" date="2019" name="Genome Biol. Evol.">
        <title>Insights into the evolution of the New World diploid cottons (Gossypium, subgenus Houzingenia) based on genome sequencing.</title>
        <authorList>
            <person name="Grover C.E."/>
            <person name="Arick M.A. 2nd"/>
            <person name="Thrash A."/>
            <person name="Conover J.L."/>
            <person name="Sanders W.S."/>
            <person name="Peterson D.G."/>
            <person name="Frelichowski J.E."/>
            <person name="Scheffler J.A."/>
            <person name="Scheffler B.E."/>
            <person name="Wendel J.F."/>
        </authorList>
    </citation>
    <scope>NUCLEOTIDE SEQUENCE [LARGE SCALE GENOMIC DNA]</scope>
    <source>
        <strain evidence="2">8</strain>
        <tissue evidence="2">Leaf</tissue>
    </source>
</reference>
<dbReference type="EMBL" id="JABEZZ010000009">
    <property type="protein sequence ID" value="MBA0595327.1"/>
    <property type="molecule type" value="Genomic_DNA"/>
</dbReference>
<dbReference type="AlphaFoldDB" id="A0A7J8Q1D6"/>
<name>A0A7J8Q1D6_GOSRA</name>
<sequence length="106" mass="12300">MKMPVNRTQKPSQDPIKKDTQAQTLRMRGFPSWSQEMVAFTLYALELEFEPLYFRWPSPFLASMVSATMPSLQSKETIYDTMRRGLRVAYLITEVFSSLTGLELLQ</sequence>
<evidence type="ECO:0000313" key="3">
    <source>
        <dbReference type="Proteomes" id="UP000593578"/>
    </source>
</evidence>
<evidence type="ECO:0000313" key="2">
    <source>
        <dbReference type="EMBL" id="MBA0595327.1"/>
    </source>
</evidence>
<feature type="compositionally biased region" description="Polar residues" evidence="1">
    <location>
        <begin position="1"/>
        <end position="12"/>
    </location>
</feature>
<dbReference type="Proteomes" id="UP000593578">
    <property type="component" value="Unassembled WGS sequence"/>
</dbReference>
<feature type="region of interest" description="Disordered" evidence="1">
    <location>
        <begin position="1"/>
        <end position="21"/>
    </location>
</feature>
<proteinExistence type="predicted"/>
<accession>A0A7J8Q1D6</accession>
<evidence type="ECO:0000256" key="1">
    <source>
        <dbReference type="SAM" id="MobiDB-lite"/>
    </source>
</evidence>